<name>A0A4Y2VCT9_ARAVE</name>
<protein>
    <submittedName>
        <fullName evidence="1">Uncharacterized protein</fullName>
    </submittedName>
</protein>
<comment type="caution">
    <text evidence="1">The sequence shown here is derived from an EMBL/GenBank/DDBJ whole genome shotgun (WGS) entry which is preliminary data.</text>
</comment>
<keyword evidence="2" id="KW-1185">Reference proteome</keyword>
<accession>A0A4Y2VCT9</accession>
<dbReference type="EMBL" id="BGPR01044694">
    <property type="protein sequence ID" value="GBO21510.1"/>
    <property type="molecule type" value="Genomic_DNA"/>
</dbReference>
<organism evidence="1 2">
    <name type="scientific">Araneus ventricosus</name>
    <name type="common">Orbweaver spider</name>
    <name type="synonym">Epeira ventricosa</name>
    <dbReference type="NCBI Taxonomy" id="182803"/>
    <lineage>
        <taxon>Eukaryota</taxon>
        <taxon>Metazoa</taxon>
        <taxon>Ecdysozoa</taxon>
        <taxon>Arthropoda</taxon>
        <taxon>Chelicerata</taxon>
        <taxon>Arachnida</taxon>
        <taxon>Araneae</taxon>
        <taxon>Araneomorphae</taxon>
        <taxon>Entelegynae</taxon>
        <taxon>Araneoidea</taxon>
        <taxon>Araneidae</taxon>
        <taxon>Araneus</taxon>
    </lineage>
</organism>
<evidence type="ECO:0000313" key="2">
    <source>
        <dbReference type="Proteomes" id="UP000499080"/>
    </source>
</evidence>
<dbReference type="AlphaFoldDB" id="A0A4Y2VCT9"/>
<evidence type="ECO:0000313" key="1">
    <source>
        <dbReference type="EMBL" id="GBO21510.1"/>
    </source>
</evidence>
<sequence length="147" mass="17263">MSHFIPQSENEVSKYFAFAQIIFRRVRNIFEDLKCCCRDHCFADEGFWLYSQFGLCQFRGPTRRRRNSLERIVAPEYIVPLLLCTKFRALNVACFEMHAYPHHLRTVAQQDEFLTRFTANEDLASSGLMWTGLFAQKVVVPLRFEVG</sequence>
<gene>
    <name evidence="1" type="ORF">AVEN_78738_1</name>
</gene>
<reference evidence="1 2" key="1">
    <citation type="journal article" date="2019" name="Sci. Rep.">
        <title>Orb-weaving spider Araneus ventricosus genome elucidates the spidroin gene catalogue.</title>
        <authorList>
            <person name="Kono N."/>
            <person name="Nakamura H."/>
            <person name="Ohtoshi R."/>
            <person name="Moran D.A.P."/>
            <person name="Shinohara A."/>
            <person name="Yoshida Y."/>
            <person name="Fujiwara M."/>
            <person name="Mori M."/>
            <person name="Tomita M."/>
            <person name="Arakawa K."/>
        </authorList>
    </citation>
    <scope>NUCLEOTIDE SEQUENCE [LARGE SCALE GENOMIC DNA]</scope>
</reference>
<proteinExistence type="predicted"/>
<dbReference type="Proteomes" id="UP000499080">
    <property type="component" value="Unassembled WGS sequence"/>
</dbReference>